<name>A0A3P3YK77_PLABS</name>
<sequence>MGCGQSSAATVSPDDGRKGAEVAFQELSPATGADQHADELAPTGQVATPEARPRSTVTPIENAAAAETCKPTDPEPPAQNAFVDPEDSADLPAIDLQAGLAQVGGDRAFLMVLIDDLLSERRHRVEAMQVCITRNDLKHWAVVADALNSSAMAIGLASLARTARVMQRYAVAFEAGSTTDPVETKGRSLCSRLEAEYDLVNKALAKLSSPPQ</sequence>
<evidence type="ECO:0000313" key="2">
    <source>
        <dbReference type="EMBL" id="SPR00601.1"/>
    </source>
</evidence>
<gene>
    <name evidence="2" type="ORF">PLBR_LOCUS7816</name>
</gene>
<evidence type="ECO:0000256" key="1">
    <source>
        <dbReference type="SAM" id="MobiDB-lite"/>
    </source>
</evidence>
<feature type="region of interest" description="Disordered" evidence="1">
    <location>
        <begin position="1"/>
        <end position="58"/>
    </location>
</feature>
<protein>
    <submittedName>
        <fullName evidence="2">Uncharacterized protein</fullName>
    </submittedName>
</protein>
<feature type="compositionally biased region" description="Polar residues" evidence="1">
    <location>
        <begin position="1"/>
        <end position="10"/>
    </location>
</feature>
<reference evidence="2 3" key="1">
    <citation type="submission" date="2018-03" db="EMBL/GenBank/DDBJ databases">
        <authorList>
            <person name="Fogelqvist J."/>
        </authorList>
    </citation>
    <scope>NUCLEOTIDE SEQUENCE [LARGE SCALE GENOMIC DNA]</scope>
</reference>
<keyword evidence="2" id="KW-0496">Mitochondrion</keyword>
<accession>A0A3P3YK77</accession>
<dbReference type="GO" id="GO:0000160">
    <property type="term" value="P:phosphorelay signal transduction system"/>
    <property type="evidence" value="ECO:0007669"/>
    <property type="project" value="InterPro"/>
</dbReference>
<dbReference type="AlphaFoldDB" id="A0A3P3YK77"/>
<dbReference type="Gene3D" id="1.20.120.160">
    <property type="entry name" value="HPT domain"/>
    <property type="match status" value="1"/>
</dbReference>
<geneLocation type="mitochondrion" evidence="2"/>
<proteinExistence type="predicted"/>
<organism evidence="2 3">
    <name type="scientific">Plasmodiophora brassicae</name>
    <name type="common">Clubroot disease agent</name>
    <dbReference type="NCBI Taxonomy" id="37360"/>
    <lineage>
        <taxon>Eukaryota</taxon>
        <taxon>Sar</taxon>
        <taxon>Rhizaria</taxon>
        <taxon>Endomyxa</taxon>
        <taxon>Phytomyxea</taxon>
        <taxon>Plasmodiophorida</taxon>
        <taxon>Plasmodiophoridae</taxon>
        <taxon>Plasmodiophora</taxon>
    </lineage>
</organism>
<evidence type="ECO:0000313" key="3">
    <source>
        <dbReference type="Proteomes" id="UP000290189"/>
    </source>
</evidence>
<dbReference type="Proteomes" id="UP000290189">
    <property type="component" value="Unassembled WGS sequence"/>
</dbReference>
<dbReference type="InterPro" id="IPR036641">
    <property type="entry name" value="HPT_dom_sf"/>
</dbReference>
<dbReference type="SUPFAM" id="SSF47226">
    <property type="entry name" value="Histidine-containing phosphotransfer domain, HPT domain"/>
    <property type="match status" value="1"/>
</dbReference>
<dbReference type="EMBL" id="OVEO01000014">
    <property type="protein sequence ID" value="SPR00601.1"/>
    <property type="molecule type" value="Genomic_DNA"/>
</dbReference>